<dbReference type="Proteomes" id="UP000251835">
    <property type="component" value="Unassembled WGS sequence"/>
</dbReference>
<comment type="subcellular location">
    <subcellularLocation>
        <location evidence="1">Cell inner membrane</location>
    </subcellularLocation>
</comment>
<dbReference type="InterPro" id="IPR004960">
    <property type="entry name" value="LipA_acyltrans"/>
</dbReference>
<evidence type="ECO:0000256" key="2">
    <source>
        <dbReference type="ARBA" id="ARBA00022475"/>
    </source>
</evidence>
<accession>A0A7L4UQM7</accession>
<evidence type="ECO:0000313" key="8">
    <source>
        <dbReference type="EMBL" id="PVX52075.1"/>
    </source>
</evidence>
<dbReference type="GO" id="GO:0005886">
    <property type="term" value="C:plasma membrane"/>
    <property type="evidence" value="ECO:0007669"/>
    <property type="project" value="UniProtKB-SubCell"/>
</dbReference>
<feature type="transmembrane region" description="Helical" evidence="7">
    <location>
        <begin position="6"/>
        <end position="39"/>
    </location>
</feature>
<dbReference type="AlphaFoldDB" id="A0A7L4UQM7"/>
<keyword evidence="7" id="KW-0812">Transmembrane</keyword>
<sequence>MIGKFFSYIVVGFLVLVSYLPLSLLYIISDIFYLILYYVIGYRKNIVRENLNNSFPDKSKEELLRIEKEYYKHLADIFVEVIKYRTISKRELNKRCKVINHELITQGSIAYRSFICVQAHYANWEWVTHIDDLWKQKVLSVYKPLHNKAEDKFMLKIRERFGAIGVPKNHIIRVLARRKKAGELSAVGLLSDQMPHINKATHWMTFLNQNTPVFLGAEKMAKMFDIPVVYAYNRKIKRGYYEIEFRLITDNPKDTAPHEITEKHMRLTEQMIKEKPQYWMWSHRRWKIKRSDV</sequence>
<dbReference type="GO" id="GO:0009247">
    <property type="term" value="P:glycolipid biosynthetic process"/>
    <property type="evidence" value="ECO:0007669"/>
    <property type="project" value="UniProtKB-ARBA"/>
</dbReference>
<dbReference type="OrthoDB" id="9801955at2"/>
<evidence type="ECO:0000256" key="6">
    <source>
        <dbReference type="ARBA" id="ARBA00023315"/>
    </source>
</evidence>
<evidence type="ECO:0000256" key="7">
    <source>
        <dbReference type="SAM" id="Phobius"/>
    </source>
</evidence>
<organism evidence="8 9">
    <name type="scientific">Balneicella halophila</name>
    <dbReference type="NCBI Taxonomy" id="1537566"/>
    <lineage>
        <taxon>Bacteria</taxon>
        <taxon>Pseudomonadati</taxon>
        <taxon>Bacteroidota</taxon>
        <taxon>Bacteroidia</taxon>
        <taxon>Bacteroidales</taxon>
        <taxon>Balneicellaceae</taxon>
        <taxon>Balneicella</taxon>
    </lineage>
</organism>
<dbReference type="Pfam" id="PF03279">
    <property type="entry name" value="Lip_A_acyltrans"/>
    <property type="match status" value="1"/>
</dbReference>
<proteinExistence type="predicted"/>
<evidence type="ECO:0000256" key="3">
    <source>
        <dbReference type="ARBA" id="ARBA00022519"/>
    </source>
</evidence>
<dbReference type="PANTHER" id="PTHR30606:SF10">
    <property type="entry name" value="PHOSPHATIDYLINOSITOL MANNOSIDE ACYLTRANSFERASE"/>
    <property type="match status" value="1"/>
</dbReference>
<gene>
    <name evidence="8" type="ORF">C7377_0370</name>
</gene>
<comment type="caution">
    <text evidence="8">The sequence shown here is derived from an EMBL/GenBank/DDBJ whole genome shotgun (WGS) entry which is preliminary data.</text>
</comment>
<dbReference type="CDD" id="cd07984">
    <property type="entry name" value="LPLAT_LABLAT-like"/>
    <property type="match status" value="1"/>
</dbReference>
<dbReference type="EMBL" id="QENZ01000003">
    <property type="protein sequence ID" value="PVX52075.1"/>
    <property type="molecule type" value="Genomic_DNA"/>
</dbReference>
<keyword evidence="5 7" id="KW-0472">Membrane</keyword>
<name>A0A7L4UQM7_BALHA</name>
<reference evidence="8 9" key="1">
    <citation type="submission" date="2018-05" db="EMBL/GenBank/DDBJ databases">
        <title>Genomic Encyclopedia of Type Strains, Phase IV (KMG-IV): sequencing the most valuable type-strain genomes for metagenomic binning, comparative biology and taxonomic classification.</title>
        <authorList>
            <person name="Goeker M."/>
        </authorList>
    </citation>
    <scope>NUCLEOTIDE SEQUENCE [LARGE SCALE GENOMIC DNA]</scope>
    <source>
        <strain evidence="8 9">DSM 28579</strain>
    </source>
</reference>
<dbReference type="RefSeq" id="WP_116495634.1">
    <property type="nucleotide sequence ID" value="NZ_QENZ01000003.1"/>
</dbReference>
<evidence type="ECO:0000256" key="5">
    <source>
        <dbReference type="ARBA" id="ARBA00023136"/>
    </source>
</evidence>
<evidence type="ECO:0000256" key="1">
    <source>
        <dbReference type="ARBA" id="ARBA00004533"/>
    </source>
</evidence>
<evidence type="ECO:0000313" key="9">
    <source>
        <dbReference type="Proteomes" id="UP000251835"/>
    </source>
</evidence>
<keyword evidence="9" id="KW-1185">Reference proteome</keyword>
<keyword evidence="3" id="KW-0997">Cell inner membrane</keyword>
<keyword evidence="7" id="KW-1133">Transmembrane helix</keyword>
<evidence type="ECO:0000256" key="4">
    <source>
        <dbReference type="ARBA" id="ARBA00022679"/>
    </source>
</evidence>
<keyword evidence="2" id="KW-1003">Cell membrane</keyword>
<keyword evidence="4 8" id="KW-0808">Transferase</keyword>
<keyword evidence="6" id="KW-0012">Acyltransferase</keyword>
<protein>
    <submittedName>
        <fullName evidence="8">KDO2-lipid IV(A) lauroyltransferase</fullName>
    </submittedName>
</protein>
<dbReference type="PANTHER" id="PTHR30606">
    <property type="entry name" value="LIPID A BIOSYNTHESIS LAUROYL ACYLTRANSFERASE"/>
    <property type="match status" value="1"/>
</dbReference>
<dbReference type="GO" id="GO:0016746">
    <property type="term" value="F:acyltransferase activity"/>
    <property type="evidence" value="ECO:0007669"/>
    <property type="project" value="UniProtKB-KW"/>
</dbReference>